<dbReference type="EMBL" id="CP013235">
    <property type="protein sequence ID" value="AMP08039.1"/>
    <property type="molecule type" value="Genomic_DNA"/>
</dbReference>
<evidence type="ECO:0000313" key="6">
    <source>
        <dbReference type="Proteomes" id="UP000071778"/>
    </source>
</evidence>
<evidence type="ECO:0000313" key="5">
    <source>
        <dbReference type="EMBL" id="AMP08039.1"/>
    </source>
</evidence>
<dbReference type="InterPro" id="IPR051531">
    <property type="entry name" value="N-acetyltransferase"/>
</dbReference>
<dbReference type="PANTHER" id="PTHR43792">
    <property type="entry name" value="GNAT FAMILY, PUTATIVE (AFU_ORTHOLOGUE AFUA_3G00765)-RELATED-RELATED"/>
    <property type="match status" value="1"/>
</dbReference>
<protein>
    <submittedName>
        <fullName evidence="5">Acetyltransferase family protein</fullName>
    </submittedName>
</protein>
<accession>A0A127PK35</accession>
<evidence type="ECO:0000256" key="2">
    <source>
        <dbReference type="ARBA" id="ARBA00023315"/>
    </source>
</evidence>
<sequence length="184" mass="20871">MSSPTFIETERAVLVQLHPDNAHLLLAYQMANRAHLEPWEPARTEDFYTPESCHRRSESAYRAFEDGVALHFIAIGRQSQRMIAGCNFTNIVRGPLLGCNLGYSIDREHEGRGLMREIASAGIDHVFSELGLHRIMANHAPRNLRSEQLLRRLGFEREGYAKAYLKIAGKWEDMVLNSLINPVG</sequence>
<dbReference type="SUPFAM" id="SSF55729">
    <property type="entry name" value="Acyl-CoA N-acyltransferases (Nat)"/>
    <property type="match status" value="1"/>
</dbReference>
<dbReference type="PATRIC" id="fig|279058.17.peg.235"/>
<dbReference type="PROSITE" id="PS51186">
    <property type="entry name" value="GNAT"/>
    <property type="match status" value="1"/>
</dbReference>
<dbReference type="Gene3D" id="3.40.630.30">
    <property type="match status" value="1"/>
</dbReference>
<dbReference type="RefSeq" id="WP_061531945.1">
    <property type="nucleotide sequence ID" value="NZ_CP013233.1"/>
</dbReference>
<dbReference type="InterPro" id="IPR000182">
    <property type="entry name" value="GNAT_dom"/>
</dbReference>
<feature type="domain" description="N-acetyltransferase" evidence="4">
    <location>
        <begin position="26"/>
        <end position="177"/>
    </location>
</feature>
<evidence type="ECO:0000256" key="1">
    <source>
        <dbReference type="ARBA" id="ARBA00022679"/>
    </source>
</evidence>
<keyword evidence="1 5" id="KW-0808">Transferase</keyword>
<dbReference type="Pfam" id="PF13302">
    <property type="entry name" value="Acetyltransf_3"/>
    <property type="match status" value="1"/>
</dbReference>
<dbReference type="Proteomes" id="UP000071778">
    <property type="component" value="Chromosome"/>
</dbReference>
<dbReference type="InterPro" id="IPR016181">
    <property type="entry name" value="Acyl_CoA_acyltransferase"/>
</dbReference>
<dbReference type="AlphaFoldDB" id="A0A127PK35"/>
<reference evidence="5 6" key="1">
    <citation type="submission" date="2015-11" db="EMBL/GenBank/DDBJ databases">
        <title>Exploring the genomic traits of fungus-feeding bacterial genus Collimonas.</title>
        <authorList>
            <person name="Song C."/>
            <person name="Schmidt R."/>
            <person name="de Jager V."/>
            <person name="Krzyzanowska D."/>
            <person name="Jongedijk E."/>
            <person name="Cankar K."/>
            <person name="Beekwilder J."/>
            <person name="van Veen A."/>
            <person name="de Boer W."/>
            <person name="van Veen J.A."/>
            <person name="Garbeva P."/>
        </authorList>
    </citation>
    <scope>NUCLEOTIDE SEQUENCE [LARGE SCALE GENOMIC DNA]</scope>
    <source>
        <strain evidence="5 6">Ter282</strain>
    </source>
</reference>
<proteinExistence type="inferred from homology"/>
<comment type="similarity">
    <text evidence="3">Belongs to the acetyltransferase family. RimJ subfamily.</text>
</comment>
<keyword evidence="2" id="KW-0012">Acyltransferase</keyword>
<dbReference type="GO" id="GO:0008999">
    <property type="term" value="F:protein-N-terminal-alanine acetyltransferase activity"/>
    <property type="evidence" value="ECO:0007669"/>
    <property type="project" value="TreeGrafter"/>
</dbReference>
<evidence type="ECO:0000259" key="4">
    <source>
        <dbReference type="PROSITE" id="PS51186"/>
    </source>
</evidence>
<evidence type="ECO:0000256" key="3">
    <source>
        <dbReference type="ARBA" id="ARBA00038502"/>
    </source>
</evidence>
<organism evidence="5 6">
    <name type="scientific">Collimonas arenae</name>
    <dbReference type="NCBI Taxonomy" id="279058"/>
    <lineage>
        <taxon>Bacteria</taxon>
        <taxon>Pseudomonadati</taxon>
        <taxon>Pseudomonadota</taxon>
        <taxon>Betaproteobacteria</taxon>
        <taxon>Burkholderiales</taxon>
        <taxon>Oxalobacteraceae</taxon>
        <taxon>Collimonas</taxon>
    </lineage>
</organism>
<dbReference type="OrthoDB" id="9801669at2"/>
<gene>
    <name evidence="5" type="ORF">CAter282_0215</name>
</gene>
<name>A0A127PK35_9BURK</name>
<keyword evidence="6" id="KW-1185">Reference proteome</keyword>
<dbReference type="GO" id="GO:0005737">
    <property type="term" value="C:cytoplasm"/>
    <property type="evidence" value="ECO:0007669"/>
    <property type="project" value="TreeGrafter"/>
</dbReference>
<dbReference type="PANTHER" id="PTHR43792:SF8">
    <property type="entry name" value="[RIBOSOMAL PROTEIN US5]-ALANINE N-ACETYLTRANSFERASE"/>
    <property type="match status" value="1"/>
</dbReference>